<proteinExistence type="predicted"/>
<dbReference type="EMBL" id="LAZR01061611">
    <property type="protein sequence ID" value="KKK63231.1"/>
    <property type="molecule type" value="Genomic_DNA"/>
</dbReference>
<comment type="caution">
    <text evidence="1">The sequence shown here is derived from an EMBL/GenBank/DDBJ whole genome shotgun (WGS) entry which is preliminary data.</text>
</comment>
<protein>
    <submittedName>
        <fullName evidence="1">Uncharacterized protein</fullName>
    </submittedName>
</protein>
<dbReference type="AlphaFoldDB" id="A0A0F8ZTG6"/>
<evidence type="ECO:0000313" key="1">
    <source>
        <dbReference type="EMBL" id="KKK63231.1"/>
    </source>
</evidence>
<sequence length="96" mass="11338">MGSKVVEPKYLVDPESFEFAKYWIDADDEMQKLIYVEQRHHIWELANEVQMCVEDYFNHESHKKRKPTIHELEKILEEEDQPITVNEDGSVSVSTG</sequence>
<name>A0A0F8ZTG6_9ZZZZ</name>
<accession>A0A0F8ZTG6</accession>
<reference evidence="1" key="1">
    <citation type="journal article" date="2015" name="Nature">
        <title>Complex archaea that bridge the gap between prokaryotes and eukaryotes.</title>
        <authorList>
            <person name="Spang A."/>
            <person name="Saw J.H."/>
            <person name="Jorgensen S.L."/>
            <person name="Zaremba-Niedzwiedzka K."/>
            <person name="Martijn J."/>
            <person name="Lind A.E."/>
            <person name="van Eijk R."/>
            <person name="Schleper C."/>
            <person name="Guy L."/>
            <person name="Ettema T.J."/>
        </authorList>
    </citation>
    <scope>NUCLEOTIDE SEQUENCE</scope>
</reference>
<gene>
    <name evidence="1" type="ORF">LCGC14_2996360</name>
</gene>
<organism evidence="1">
    <name type="scientific">marine sediment metagenome</name>
    <dbReference type="NCBI Taxonomy" id="412755"/>
    <lineage>
        <taxon>unclassified sequences</taxon>
        <taxon>metagenomes</taxon>
        <taxon>ecological metagenomes</taxon>
    </lineage>
</organism>